<dbReference type="PIRSF" id="PIRSF000660">
    <property type="entry name" value="Ser/Thr_PK_GCN2"/>
    <property type="match status" value="1"/>
</dbReference>
<dbReference type="InterPro" id="IPR050339">
    <property type="entry name" value="CC_SR_Kinase"/>
</dbReference>
<feature type="compositionally biased region" description="Low complexity" evidence="13">
    <location>
        <begin position="767"/>
        <end position="778"/>
    </location>
</feature>
<dbReference type="SUPFAM" id="SSF54495">
    <property type="entry name" value="UBC-like"/>
    <property type="match status" value="1"/>
</dbReference>
<evidence type="ECO:0000313" key="16">
    <source>
        <dbReference type="EMBL" id="CAK7900213.1"/>
    </source>
</evidence>
<feature type="region of interest" description="Disordered" evidence="13">
    <location>
        <begin position="744"/>
        <end position="789"/>
    </location>
</feature>
<feature type="compositionally biased region" description="Polar residues" evidence="13">
    <location>
        <begin position="1537"/>
        <end position="1567"/>
    </location>
</feature>
<dbReference type="EC" id="2.7.11.1" evidence="1"/>
<proteinExistence type="inferred from homology"/>
<comment type="catalytic activity">
    <reaction evidence="9">
        <text>L-threonyl-[protein] + ATP = O-phospho-L-threonyl-[protein] + ADP + H(+)</text>
        <dbReference type="Rhea" id="RHEA:46608"/>
        <dbReference type="Rhea" id="RHEA-COMP:11060"/>
        <dbReference type="Rhea" id="RHEA-COMP:11605"/>
        <dbReference type="ChEBI" id="CHEBI:15378"/>
        <dbReference type="ChEBI" id="CHEBI:30013"/>
        <dbReference type="ChEBI" id="CHEBI:30616"/>
        <dbReference type="ChEBI" id="CHEBI:61977"/>
        <dbReference type="ChEBI" id="CHEBI:456216"/>
        <dbReference type="EC" id="2.7.11.1"/>
    </reaction>
    <physiologicalReaction direction="left-to-right" evidence="9">
        <dbReference type="Rhea" id="RHEA:46609"/>
    </physiologicalReaction>
</comment>
<evidence type="ECO:0000256" key="1">
    <source>
        <dbReference type="ARBA" id="ARBA00012513"/>
    </source>
</evidence>
<dbReference type="Gene3D" id="1.10.510.10">
    <property type="entry name" value="Transferase(Phosphotransferase) domain 1"/>
    <property type="match status" value="2"/>
</dbReference>
<evidence type="ECO:0000256" key="9">
    <source>
        <dbReference type="ARBA" id="ARBA00048659"/>
    </source>
</evidence>
<dbReference type="PROSITE" id="PS00107">
    <property type="entry name" value="PROTEIN_KINASE_ATP"/>
    <property type="match status" value="1"/>
</dbReference>
<keyword evidence="12" id="KW-0175">Coiled coil</keyword>
<evidence type="ECO:0000256" key="4">
    <source>
        <dbReference type="ARBA" id="ARBA00022741"/>
    </source>
</evidence>
<feature type="coiled-coil region" evidence="12">
    <location>
        <begin position="88"/>
        <end position="174"/>
    </location>
</feature>
<keyword evidence="17" id="KW-1185">Reference proteome</keyword>
<dbReference type="InterPro" id="IPR011009">
    <property type="entry name" value="Kinase-like_dom_sf"/>
</dbReference>
<keyword evidence="7" id="KW-0652">Protein synthesis inhibitor</keyword>
<accession>A0ABP0EDE5</accession>
<keyword evidence="3" id="KW-0808">Transferase</keyword>
<feature type="region of interest" description="Disordered" evidence="13">
    <location>
        <begin position="1528"/>
        <end position="1567"/>
    </location>
</feature>
<dbReference type="InterPro" id="IPR017441">
    <property type="entry name" value="Protein_kinase_ATP_BS"/>
</dbReference>
<dbReference type="InterPro" id="IPR000719">
    <property type="entry name" value="Prot_kinase_dom"/>
</dbReference>
<keyword evidence="4 11" id="KW-0547">Nucleotide-binding</keyword>
<evidence type="ECO:0000313" key="17">
    <source>
        <dbReference type="Proteomes" id="UP001497600"/>
    </source>
</evidence>
<dbReference type="CDD" id="cd14046">
    <property type="entry name" value="STKc_EIF2AK4_GCN2_rpt2"/>
    <property type="match status" value="1"/>
</dbReference>
<dbReference type="InterPro" id="IPR045864">
    <property type="entry name" value="aa-tRNA-synth_II/BPL/LPL"/>
</dbReference>
<dbReference type="InterPro" id="IPR016135">
    <property type="entry name" value="UBQ-conjugating_enzyme/RWD"/>
</dbReference>
<dbReference type="InterPro" id="IPR016255">
    <property type="entry name" value="Gcn2"/>
</dbReference>
<feature type="compositionally biased region" description="Polar residues" evidence="13">
    <location>
        <begin position="779"/>
        <end position="789"/>
    </location>
</feature>
<evidence type="ECO:0000256" key="2">
    <source>
        <dbReference type="ARBA" id="ARBA00022527"/>
    </source>
</evidence>
<dbReference type="SUPFAM" id="SSF56112">
    <property type="entry name" value="Protein kinase-like (PK-like)"/>
    <property type="match status" value="2"/>
</dbReference>
<evidence type="ECO:0000256" key="13">
    <source>
        <dbReference type="SAM" id="MobiDB-lite"/>
    </source>
</evidence>
<keyword evidence="2" id="KW-0723">Serine/threonine-protein kinase</keyword>
<name>A0ABP0EDE5_9ASCO</name>
<protein>
    <recommendedName>
        <fullName evidence="1">non-specific serine/threonine protein kinase</fullName>
        <ecNumber evidence="1">2.7.11.1</ecNumber>
    </recommendedName>
</protein>
<dbReference type="InterPro" id="IPR006575">
    <property type="entry name" value="RWD_dom"/>
</dbReference>
<dbReference type="Gene3D" id="3.10.110.10">
    <property type="entry name" value="Ubiquitin Conjugating Enzyme"/>
    <property type="match status" value="1"/>
</dbReference>
<organism evidence="16 17">
    <name type="scientific">[Candida] anglica</name>
    <dbReference type="NCBI Taxonomy" id="148631"/>
    <lineage>
        <taxon>Eukaryota</taxon>
        <taxon>Fungi</taxon>
        <taxon>Dikarya</taxon>
        <taxon>Ascomycota</taxon>
        <taxon>Saccharomycotina</taxon>
        <taxon>Pichiomycetes</taxon>
        <taxon>Debaryomycetaceae</taxon>
        <taxon>Kurtzmaniella</taxon>
    </lineage>
</organism>
<feature type="compositionally biased region" description="Acidic residues" evidence="13">
    <location>
        <begin position="189"/>
        <end position="199"/>
    </location>
</feature>
<feature type="region of interest" description="Disordered" evidence="13">
    <location>
        <begin position="672"/>
        <end position="697"/>
    </location>
</feature>
<evidence type="ECO:0000256" key="7">
    <source>
        <dbReference type="ARBA" id="ARBA00023193"/>
    </source>
</evidence>
<dbReference type="PROSITE" id="PS50011">
    <property type="entry name" value="PROTEIN_KINASE_DOM"/>
    <property type="match status" value="2"/>
</dbReference>
<dbReference type="PROSITE" id="PS00108">
    <property type="entry name" value="PROTEIN_KINASE_ST"/>
    <property type="match status" value="1"/>
</dbReference>
<dbReference type="CDD" id="cd14012">
    <property type="entry name" value="PK_eIF2AK_GCN2_rpt1"/>
    <property type="match status" value="1"/>
</dbReference>
<evidence type="ECO:0000256" key="10">
    <source>
        <dbReference type="ARBA" id="ARBA00048977"/>
    </source>
</evidence>
<dbReference type="Pfam" id="PF00069">
    <property type="entry name" value="Pkinase"/>
    <property type="match status" value="3"/>
</dbReference>
<dbReference type="Gene3D" id="3.40.50.800">
    <property type="entry name" value="Anticodon-binding domain"/>
    <property type="match status" value="1"/>
</dbReference>
<evidence type="ECO:0000256" key="12">
    <source>
        <dbReference type="SAM" id="Coils"/>
    </source>
</evidence>
<comment type="catalytic activity">
    <reaction evidence="10">
        <text>L-seryl-[protein] + ATP = O-phospho-L-seryl-[protein] + ADP + H(+)</text>
        <dbReference type="Rhea" id="RHEA:17989"/>
        <dbReference type="Rhea" id="RHEA-COMP:9863"/>
        <dbReference type="Rhea" id="RHEA-COMP:11604"/>
        <dbReference type="ChEBI" id="CHEBI:15378"/>
        <dbReference type="ChEBI" id="CHEBI:29999"/>
        <dbReference type="ChEBI" id="CHEBI:30616"/>
        <dbReference type="ChEBI" id="CHEBI:83421"/>
        <dbReference type="ChEBI" id="CHEBI:456216"/>
        <dbReference type="EC" id="2.7.11.1"/>
    </reaction>
    <physiologicalReaction direction="left-to-right" evidence="10">
        <dbReference type="Rhea" id="RHEA:17990"/>
    </physiologicalReaction>
</comment>
<comment type="similarity">
    <text evidence="8">Belongs to the protein kinase superfamily. Ser/Thr protein kinase family. GCN2 subfamily.</text>
</comment>
<dbReference type="EMBL" id="OZ004255">
    <property type="protein sequence ID" value="CAK7900213.1"/>
    <property type="molecule type" value="Genomic_DNA"/>
</dbReference>
<keyword evidence="5 16" id="KW-0418">Kinase</keyword>
<dbReference type="GO" id="GO:0016301">
    <property type="term" value="F:kinase activity"/>
    <property type="evidence" value="ECO:0007669"/>
    <property type="project" value="UniProtKB-KW"/>
</dbReference>
<evidence type="ECO:0000256" key="11">
    <source>
        <dbReference type="PROSITE-ProRule" id="PRU10141"/>
    </source>
</evidence>
<dbReference type="PANTHER" id="PTHR11042:SF160">
    <property type="entry name" value="EUKARYOTIC TRANSLATION INITIATION FACTOR 2-ALPHA KINASE 1"/>
    <property type="match status" value="1"/>
</dbReference>
<dbReference type="InterPro" id="IPR041715">
    <property type="entry name" value="HisRS-like_core"/>
</dbReference>
<feature type="compositionally biased region" description="Acidic residues" evidence="13">
    <location>
        <begin position="750"/>
        <end position="766"/>
    </location>
</feature>
<dbReference type="SMART" id="SM00591">
    <property type="entry name" value="RWD"/>
    <property type="match status" value="1"/>
</dbReference>
<dbReference type="Pfam" id="PF13393">
    <property type="entry name" value="tRNA-synt_His"/>
    <property type="match status" value="1"/>
</dbReference>
<gene>
    <name evidence="16" type="primary">GCN2</name>
    <name evidence="16" type="ORF">CAAN4_C06304</name>
</gene>
<dbReference type="InterPro" id="IPR024435">
    <property type="entry name" value="HisRS-related_dom"/>
</dbReference>
<feature type="binding site" evidence="11">
    <location>
        <position position="635"/>
    </location>
    <ligand>
        <name>ATP</name>
        <dbReference type="ChEBI" id="CHEBI:30616"/>
    </ligand>
</feature>
<dbReference type="SUPFAM" id="SSF55681">
    <property type="entry name" value="Class II aaRS and biotin synthetases"/>
    <property type="match status" value="1"/>
</dbReference>
<dbReference type="SMART" id="SM00220">
    <property type="entry name" value="S_TKc"/>
    <property type="match status" value="1"/>
</dbReference>
<feature type="domain" description="Protein kinase" evidence="14">
    <location>
        <begin position="605"/>
        <end position="991"/>
    </location>
</feature>
<dbReference type="Gene3D" id="3.30.200.20">
    <property type="entry name" value="Phosphorylase Kinase, domain 1"/>
    <property type="match status" value="1"/>
</dbReference>
<dbReference type="PROSITE" id="PS50908">
    <property type="entry name" value="RWD"/>
    <property type="match status" value="1"/>
</dbReference>
<evidence type="ECO:0000259" key="14">
    <source>
        <dbReference type="PROSITE" id="PS50011"/>
    </source>
</evidence>
<evidence type="ECO:0000256" key="8">
    <source>
        <dbReference type="ARBA" id="ARBA00037982"/>
    </source>
</evidence>
<dbReference type="Proteomes" id="UP001497600">
    <property type="component" value="Chromosome C"/>
</dbReference>
<sequence>MEVEHSLSSELEARQQDEVNSIASIYGDIYTDLTPKGLVWNKKPSPHFQVYLESSECEDRPTISLIVDVEFTSTYPLSSPKVTLLSPKNILKGRLQKLKTRVADLLKEYAEEEVSFVVISDLKEMLDEFQSTTEVVLSLEEERELRLKNEQLKLEAKERERERELEIARKKQNEELNAQISRIRGEYFGEDEEYDDEDDESKREQNGGNEDSSLAQVVNSADHFVFANTMSFQCQGKSIKFRVVSKLSDYSRIDALSSVSKQYVVSPHLSNEIRKTCSVTTEFLFTEVELSHPHWMTEGGKKEIQDLETELQSVMELSHDNINCLVGFQIDTTDDNTSKKGSSWIIRILTDYTPYGESLRDMLATTTTGRVNWALARTWLIQLLPALEYLQNAGVVHKLICPMTVSLVTPGEKLKLCHTSYGYTLLKMIERYPYGDQQLVLSPSGTPPAWKAPELSEGLKYSLKTDVWDLGVLFTRVMLGYNVLNTVFKTPEEFFSNFKSIEKDQYSNSVFDLLSKMLQQKPGRRPSPMEFNAVKFLRDGPLDLDGGPFVSALGGVATTNGVLGALHSSRIPAGGMDRPRRNSLHYFDPNSTTYNPNMGRYERDFEEVGKLGKGGFGEVVKARNRIEGTFYAIKKIKHRAHKLDSLLSEVLSLARLNHQYIVRYYGTWVEEKTEDPKGRQELDDSSSSSEDDFTDEFSDQLEEDPFTFSARSDDPFTFSAKSSSFLASRDNSFQVDFVSNDPQIEFGYSTDEEGNNETEENEDETDSATSSSVDTSSSAKKSTGSRNDQNKSSVISILYIQMEFCENNTLQNIIEQGLPQNPNEYWRLFRQLLEAVSYIHREGFIHRDLKPMNIFIDKSNNIKVGDFGLAKNSQFSSAVVSTSNQVEPAKNKDWSTVVGTVFYTAKEVATGDYDEKVDMYALGIIFFEMCYALGTGMERAQTLNGLRLASVEFPSSWKKQQHEERKIIRLLLDHDPKARPGASELLSSGWLPVEHQDHIIKEALRSLADPASPWQSQVRETLFQQPYVLARDLMFDADAQQSNRSGISGRLKKTASSGSDNLIFDRMVDQLRQIFRRHGALEDICDTNVLFPKSPFYTRENVYEILDKSGSLLQLPYDLTLPLARYLSKTNVPFAKSFKNGFVYRPGRRPGSMPDKYSAVTFDIATHDPMMKPIHDAECLKVADEIVRQFPKKSKKLGETAIIIIINHSDIINSIINFSFENVGIDERKRAEVIGILSQLGIETEPEEVRRSLREDARVPHTVTKDLIDRFDFVVSPEVAKAKLHKAMLDSPHFAKVDRALTYIAEVLQIFHKLGGTTPVLFSPLSNYNTKYYRGGLMFQAVHRVDKSSRRKARIISGGRYDSLIETFANKDMVKSVTPHAVGFQLSSNFLFLLLKKNLHIIKGESMTSHSLGGSRCSVLISSLNAAYAKDSGCEIVRALWNHDISSDIYVSPSSSSATLEDILDHAHADGANWVVLIKNPHTIKKKKNKRGTAPGGFKPLRVKNLSTNKDVDVDYEEVVDYIKQEIDERHNEEDASTTANTVNSLDDNSPSEDMSHSNSGDTNNDNALLKEDIALGPLFSTEISQKVSVVPNDAPRGRKNKREKWESENDAKIAGATLIKQLALGPVISVDAREEVLEMISMISLKQQDEWIRKVIFSSSNLPKSFAINIYNTLVKEAARGTKWVILHAPRTQKTTIVDLER</sequence>
<feature type="compositionally biased region" description="Basic and acidic residues" evidence="13">
    <location>
        <begin position="672"/>
        <end position="682"/>
    </location>
</feature>
<dbReference type="Gene3D" id="3.30.930.10">
    <property type="entry name" value="Bira Bifunctional Protein, Domain 2"/>
    <property type="match status" value="1"/>
</dbReference>
<dbReference type="CDD" id="cd23823">
    <property type="entry name" value="RWD_GCN2"/>
    <property type="match status" value="1"/>
</dbReference>
<evidence type="ECO:0000259" key="15">
    <source>
        <dbReference type="PROSITE" id="PS50908"/>
    </source>
</evidence>
<dbReference type="Pfam" id="PF05773">
    <property type="entry name" value="RWD"/>
    <property type="match status" value="1"/>
</dbReference>
<dbReference type="InterPro" id="IPR036621">
    <property type="entry name" value="Anticodon-bd_dom_sf"/>
</dbReference>
<evidence type="ECO:0000256" key="6">
    <source>
        <dbReference type="ARBA" id="ARBA00022840"/>
    </source>
</evidence>
<dbReference type="PANTHER" id="PTHR11042">
    <property type="entry name" value="EUKARYOTIC TRANSLATION INITIATION FACTOR 2-ALPHA KINASE EIF2-ALPHA KINASE -RELATED"/>
    <property type="match status" value="1"/>
</dbReference>
<feature type="domain" description="RWD" evidence="15">
    <location>
        <begin position="17"/>
        <end position="129"/>
    </location>
</feature>
<evidence type="ECO:0000256" key="3">
    <source>
        <dbReference type="ARBA" id="ARBA00022679"/>
    </source>
</evidence>
<feature type="domain" description="Protein kinase" evidence="14">
    <location>
        <begin position="250"/>
        <end position="537"/>
    </location>
</feature>
<keyword evidence="6 11" id="KW-0067">ATP-binding</keyword>
<feature type="region of interest" description="Disordered" evidence="13">
    <location>
        <begin position="189"/>
        <end position="213"/>
    </location>
</feature>
<evidence type="ECO:0000256" key="5">
    <source>
        <dbReference type="ARBA" id="ARBA00022777"/>
    </source>
</evidence>
<dbReference type="InterPro" id="IPR008271">
    <property type="entry name" value="Ser/Thr_kinase_AS"/>
</dbReference>
<reference evidence="16 17" key="1">
    <citation type="submission" date="2024-01" db="EMBL/GenBank/DDBJ databases">
        <authorList>
            <consortium name="Genoscope - CEA"/>
            <person name="William W."/>
        </authorList>
    </citation>
    <scope>NUCLEOTIDE SEQUENCE [LARGE SCALE GENOMIC DNA]</scope>
    <source>
        <strain evidence="16 17">29B2s-10</strain>
    </source>
</reference>
<dbReference type="Pfam" id="PF12745">
    <property type="entry name" value="HGTP_anticodon2"/>
    <property type="match status" value="1"/>
</dbReference>